<dbReference type="PANTHER" id="PTHR19848">
    <property type="entry name" value="WD40 REPEAT PROTEIN"/>
    <property type="match status" value="1"/>
</dbReference>
<dbReference type="SMART" id="SM00320">
    <property type="entry name" value="WD40"/>
    <property type="match status" value="5"/>
</dbReference>
<sequence>MDERKKKPSYLMPAHISSRNAPPNPENPSVQAIASVLKEYSQHRRLTHDLGFHKERITILSTAFGGTHLVTGSIDGTVRLWDMASGKCMRMFYCHDTVLSGIFVAPGRNRMITTAGFGLKKLWDLENGNCVADLSREPGMPLCCNDTHFFCKQDWDVQDLLGKGPDSKRSEILAYEVDTGKGTHTFEIPDGHIHSLVVSPDGKKIAAVSDDRCLWIWDVKSGACLHKFANGDHYQSIVGITPDSRFIVLQSAGSIDVRDMADLRVVFTVGVPSANYWPQVILKGFRLIDKKTEFNILNDHKSVIRVIDIPTATLLHTRTFKGDIDLRSITEKEGFCLSESAYGRIDVWDMENHEITASLALDPGEGWDKLTATFSGKSQVALSRHESMVRVIDLPSGQYTKAISANEPLRDVLITPDGKSLLTMGRSAVIHWDLAGGTRLREFSIPKAEPWDDLPESASLMAVTPDGECLILPSEDGVVLWDLSTGEPTGGFVFEGLPHAPENGSPGPLALNVSADGKRLMVVSGSTGFLGSYDLRTGAVVAGFPINSMGRLSVFRMDGSLFATAQNDVLSLWDGETGALLHRFNEADFIRDIVILPSRGQVASMSLSMLYVRDRETGRLVLERPADPGSGRYAFVRFLSPLPDDRHFLVHYDYSFALWDMDTPCFCWWDDADRGSKVRKSVVFPDGKRFVALDTSGMVHIRDVEGGDICATLHVLPKGFIWETPPDDSAPSGWLWTDREDLISVVARSTDGHSTEIFREGDEHHKTYMKVHNNRRMVMARIEGKESYQQQAALYAGAVDTARVGNGISCSLAALPVGSKGDSGCPEKQAGLPDGNETGMISRKEGDGI</sequence>
<protein>
    <recommendedName>
        <fullName evidence="7">WD40 repeat domain-containing protein</fullName>
    </recommendedName>
</protein>
<feature type="region of interest" description="Disordered" evidence="4">
    <location>
        <begin position="819"/>
        <end position="849"/>
    </location>
</feature>
<evidence type="ECO:0000256" key="4">
    <source>
        <dbReference type="SAM" id="MobiDB-lite"/>
    </source>
</evidence>
<gene>
    <name evidence="5" type="ORF">GXY80_08110</name>
</gene>
<feature type="repeat" description="WD" evidence="3">
    <location>
        <begin position="50"/>
        <end position="91"/>
    </location>
</feature>
<dbReference type="EMBL" id="JAAYEE010000132">
    <property type="protein sequence ID" value="NLW35429.1"/>
    <property type="molecule type" value="Genomic_DNA"/>
</dbReference>
<evidence type="ECO:0008006" key="7">
    <source>
        <dbReference type="Google" id="ProtNLM"/>
    </source>
</evidence>
<evidence type="ECO:0000256" key="1">
    <source>
        <dbReference type="ARBA" id="ARBA00022574"/>
    </source>
</evidence>
<dbReference type="InterPro" id="IPR011048">
    <property type="entry name" value="Haem_d1_sf"/>
</dbReference>
<dbReference type="InterPro" id="IPR001680">
    <property type="entry name" value="WD40_rpt"/>
</dbReference>
<dbReference type="SUPFAM" id="SSF50998">
    <property type="entry name" value="Quinoprotein alcohol dehydrogenase-like"/>
    <property type="match status" value="1"/>
</dbReference>
<keyword evidence="1 3" id="KW-0853">WD repeat</keyword>
<feature type="region of interest" description="Disordered" evidence="4">
    <location>
        <begin position="1"/>
        <end position="28"/>
    </location>
</feature>
<dbReference type="InterPro" id="IPR015943">
    <property type="entry name" value="WD40/YVTN_repeat-like_dom_sf"/>
</dbReference>
<keyword evidence="2" id="KW-0677">Repeat</keyword>
<evidence type="ECO:0000256" key="2">
    <source>
        <dbReference type="ARBA" id="ARBA00022737"/>
    </source>
</evidence>
<dbReference type="PROSITE" id="PS50294">
    <property type="entry name" value="WD_REPEATS_REGION"/>
    <property type="match status" value="1"/>
</dbReference>
<evidence type="ECO:0000313" key="6">
    <source>
        <dbReference type="Proteomes" id="UP000777265"/>
    </source>
</evidence>
<reference evidence="5" key="2">
    <citation type="submission" date="2020-01" db="EMBL/GenBank/DDBJ databases">
        <authorList>
            <person name="Campanaro S."/>
        </authorList>
    </citation>
    <scope>NUCLEOTIDE SEQUENCE</scope>
    <source>
        <strain evidence="5">AS06rmzACSIP_7</strain>
    </source>
</reference>
<dbReference type="PROSITE" id="PS00678">
    <property type="entry name" value="WD_REPEATS_1"/>
    <property type="match status" value="2"/>
</dbReference>
<feature type="repeat" description="WD" evidence="3">
    <location>
        <begin position="186"/>
        <end position="227"/>
    </location>
</feature>
<dbReference type="AlphaFoldDB" id="A0A971M4C4"/>
<dbReference type="SUPFAM" id="SSF82171">
    <property type="entry name" value="DPP6 N-terminal domain-like"/>
    <property type="match status" value="1"/>
</dbReference>
<dbReference type="InterPro" id="IPR019775">
    <property type="entry name" value="WD40_repeat_CS"/>
</dbReference>
<accession>A0A971M4C4</accession>
<evidence type="ECO:0000313" key="5">
    <source>
        <dbReference type="EMBL" id="NLW35429.1"/>
    </source>
</evidence>
<dbReference type="Pfam" id="PF00400">
    <property type="entry name" value="WD40"/>
    <property type="match status" value="2"/>
</dbReference>
<organism evidence="5 6">
    <name type="scientific">Syntrophorhabdus aromaticivorans</name>
    <dbReference type="NCBI Taxonomy" id="328301"/>
    <lineage>
        <taxon>Bacteria</taxon>
        <taxon>Pseudomonadati</taxon>
        <taxon>Thermodesulfobacteriota</taxon>
        <taxon>Syntrophorhabdia</taxon>
        <taxon>Syntrophorhabdales</taxon>
        <taxon>Syntrophorhabdaceae</taxon>
        <taxon>Syntrophorhabdus</taxon>
    </lineage>
</organism>
<feature type="compositionally biased region" description="Polar residues" evidence="4">
    <location>
        <begin position="17"/>
        <end position="28"/>
    </location>
</feature>
<comment type="caution">
    <text evidence="5">The sequence shown here is derived from an EMBL/GenBank/DDBJ whole genome shotgun (WGS) entry which is preliminary data.</text>
</comment>
<name>A0A971M4C4_9BACT</name>
<evidence type="ECO:0000256" key="3">
    <source>
        <dbReference type="PROSITE-ProRule" id="PRU00221"/>
    </source>
</evidence>
<dbReference type="PROSITE" id="PS50082">
    <property type="entry name" value="WD_REPEATS_2"/>
    <property type="match status" value="2"/>
</dbReference>
<dbReference type="InterPro" id="IPR011047">
    <property type="entry name" value="Quinoprotein_ADH-like_sf"/>
</dbReference>
<dbReference type="Proteomes" id="UP000777265">
    <property type="component" value="Unassembled WGS sequence"/>
</dbReference>
<reference evidence="5" key="1">
    <citation type="journal article" date="2020" name="Biotechnol. Biofuels">
        <title>New insights from the biogas microbiome by comprehensive genome-resolved metagenomics of nearly 1600 species originating from multiple anaerobic digesters.</title>
        <authorList>
            <person name="Campanaro S."/>
            <person name="Treu L."/>
            <person name="Rodriguez-R L.M."/>
            <person name="Kovalovszki A."/>
            <person name="Ziels R.M."/>
            <person name="Maus I."/>
            <person name="Zhu X."/>
            <person name="Kougias P.G."/>
            <person name="Basile A."/>
            <person name="Luo G."/>
            <person name="Schluter A."/>
            <person name="Konstantinidis K.T."/>
            <person name="Angelidaki I."/>
        </authorList>
    </citation>
    <scope>NUCLEOTIDE SEQUENCE</scope>
    <source>
        <strain evidence="5">AS06rmzACSIP_7</strain>
    </source>
</reference>
<proteinExistence type="predicted"/>
<dbReference type="PANTHER" id="PTHR19848:SF8">
    <property type="entry name" value="F-BOX AND WD REPEAT DOMAIN CONTAINING 7"/>
    <property type="match status" value="1"/>
</dbReference>
<dbReference type="Gene3D" id="2.130.10.10">
    <property type="entry name" value="YVTN repeat-like/Quinoprotein amine dehydrogenase"/>
    <property type="match status" value="4"/>
</dbReference>
<dbReference type="SUPFAM" id="SSF51004">
    <property type="entry name" value="C-terminal (heme d1) domain of cytochrome cd1-nitrite reductase"/>
    <property type="match status" value="1"/>
</dbReference>